<dbReference type="PANTHER" id="PTHR33938">
    <property type="entry name" value="FERULOYL ESTERASE B-RELATED"/>
    <property type="match status" value="1"/>
</dbReference>
<evidence type="ECO:0000256" key="8">
    <source>
        <dbReference type="SAM" id="SignalP"/>
    </source>
</evidence>
<dbReference type="PROSITE" id="PS51257">
    <property type="entry name" value="PROKAR_LIPOPROTEIN"/>
    <property type="match status" value="1"/>
</dbReference>
<dbReference type="PANTHER" id="PTHR33938:SF15">
    <property type="entry name" value="FERULOYL ESTERASE B-RELATED"/>
    <property type="match status" value="1"/>
</dbReference>
<keyword evidence="6" id="KW-0106">Calcium</keyword>
<evidence type="ECO:0000256" key="7">
    <source>
        <dbReference type="ARBA" id="ARBA00023157"/>
    </source>
</evidence>
<keyword evidence="4 8" id="KW-0732">Signal</keyword>
<evidence type="ECO:0000256" key="2">
    <source>
        <dbReference type="ARBA" id="ARBA00022487"/>
    </source>
</evidence>
<comment type="similarity">
    <text evidence="1">Belongs to the tannase family.</text>
</comment>
<keyword evidence="7" id="KW-1015">Disulfide bond</keyword>
<dbReference type="EMBL" id="FNBE01000018">
    <property type="protein sequence ID" value="SDH05050.1"/>
    <property type="molecule type" value="Genomic_DNA"/>
</dbReference>
<feature type="chain" id="PRO_5011689725" evidence="8">
    <location>
        <begin position="26"/>
        <end position="481"/>
    </location>
</feature>
<dbReference type="GO" id="GO:0046872">
    <property type="term" value="F:metal ion binding"/>
    <property type="evidence" value="ECO:0007669"/>
    <property type="project" value="UniProtKB-KW"/>
</dbReference>
<evidence type="ECO:0000256" key="6">
    <source>
        <dbReference type="ARBA" id="ARBA00022837"/>
    </source>
</evidence>
<keyword evidence="10" id="KW-1185">Reference proteome</keyword>
<protein>
    <submittedName>
        <fullName evidence="9">Feruloyl esterase</fullName>
    </submittedName>
</protein>
<dbReference type="InterPro" id="IPR011118">
    <property type="entry name" value="Tannase/feruloyl_esterase"/>
</dbReference>
<evidence type="ECO:0000256" key="3">
    <source>
        <dbReference type="ARBA" id="ARBA00022723"/>
    </source>
</evidence>
<organism evidence="9 10">
    <name type="scientific">Pseudonocardia oroxyli</name>
    <dbReference type="NCBI Taxonomy" id="366584"/>
    <lineage>
        <taxon>Bacteria</taxon>
        <taxon>Bacillati</taxon>
        <taxon>Actinomycetota</taxon>
        <taxon>Actinomycetes</taxon>
        <taxon>Pseudonocardiales</taxon>
        <taxon>Pseudonocardiaceae</taxon>
        <taxon>Pseudonocardia</taxon>
    </lineage>
</organism>
<keyword evidence="3" id="KW-0479">Metal-binding</keyword>
<dbReference type="STRING" id="366584.SAMN05216377_11864"/>
<gene>
    <name evidence="9" type="ORF">SAMN05216377_11864</name>
</gene>
<dbReference type="SUPFAM" id="SSF53474">
    <property type="entry name" value="alpha/beta-Hydrolases"/>
    <property type="match status" value="1"/>
</dbReference>
<evidence type="ECO:0000313" key="10">
    <source>
        <dbReference type="Proteomes" id="UP000198967"/>
    </source>
</evidence>
<evidence type="ECO:0000256" key="1">
    <source>
        <dbReference type="ARBA" id="ARBA00006249"/>
    </source>
</evidence>
<proteinExistence type="inferred from homology"/>
<feature type="signal peptide" evidence="8">
    <location>
        <begin position="1"/>
        <end position="25"/>
    </location>
</feature>
<reference evidence="9 10" key="1">
    <citation type="submission" date="2016-10" db="EMBL/GenBank/DDBJ databases">
        <authorList>
            <person name="de Groot N.N."/>
        </authorList>
    </citation>
    <scope>NUCLEOTIDE SEQUENCE [LARGE SCALE GENOMIC DNA]</scope>
    <source>
        <strain evidence="9 10">CGMCC 4.3143</strain>
    </source>
</reference>
<keyword evidence="2" id="KW-0719">Serine esterase</keyword>
<evidence type="ECO:0000313" key="9">
    <source>
        <dbReference type="EMBL" id="SDH05050.1"/>
    </source>
</evidence>
<dbReference type="Proteomes" id="UP000198967">
    <property type="component" value="Unassembled WGS sequence"/>
</dbReference>
<evidence type="ECO:0000256" key="5">
    <source>
        <dbReference type="ARBA" id="ARBA00022801"/>
    </source>
</evidence>
<keyword evidence="5" id="KW-0378">Hydrolase</keyword>
<dbReference type="OrthoDB" id="176867at2"/>
<dbReference type="GO" id="GO:0052689">
    <property type="term" value="F:carboxylic ester hydrolase activity"/>
    <property type="evidence" value="ECO:0007669"/>
    <property type="project" value="UniProtKB-KW"/>
</dbReference>
<dbReference type="AlphaFoldDB" id="A0A1G7ZAD3"/>
<name>A0A1G7ZAD3_PSEOR</name>
<sequence>MSPVLRLLPALVLIVTTACTTPAPGAGSFGSACAAAGTDLSYAEGITATVATAEIVPAAGEVPEHCRVTGTIDPSVRFTLKLPLAAAWNQRFAVIGCASTCGYEQGEECDPGVLSGVATATSDAGHRATDDLFRWAVEQPGTFDDWAFRSTHVTAVVAKALTEQVYARPIGHSYFTGCSNGGRQGLIQAQRYPADFDGIQVDSPALDALGHAAASWPWTVGAAFTPDGAARLTRETVDAVSRTVMAQCDGRDGIADGLVADPLSCTPDLGAAGLTPDQRDIAERLYAAPTNSAGPILPRGLLPGSESVEWAEQFATDRSFVAESARSAIRYALYGPPLGAEAQVADWSPEDVPARVAGYRAAADATANLDAFRARGGKLLVTVPLGDTVVSPIATLSWMDRVQAHHPDADDFVRLFALPGIGHCWGGHYGATPQTIQQLVSWVEQGTAPDTVDLWFGDRRVPTFPYPRTTVYREGSYVPSA</sequence>
<dbReference type="InterPro" id="IPR029058">
    <property type="entry name" value="AB_hydrolase_fold"/>
</dbReference>
<evidence type="ECO:0000256" key="4">
    <source>
        <dbReference type="ARBA" id="ARBA00022729"/>
    </source>
</evidence>
<dbReference type="Pfam" id="PF07519">
    <property type="entry name" value="Tannase"/>
    <property type="match status" value="2"/>
</dbReference>
<accession>A0A1G7ZAD3</accession>